<comment type="caution">
    <text evidence="1">The sequence shown here is derived from an EMBL/GenBank/DDBJ whole genome shotgun (WGS) entry which is preliminary data.</text>
</comment>
<name>A0A4Y2HWZ6_ARAVE</name>
<sequence length="99" mass="11592">MPRPGADFYYNRIITGHRIFSAFRNWMFGKDNKCQCGEDETIKRVQFGLNNETNYQKVESYAQISQKEQAAVKLFVYTPSYKAYIPKSVEPVRSRTTHT</sequence>
<keyword evidence="2" id="KW-1185">Reference proteome</keyword>
<dbReference type="Proteomes" id="UP000499080">
    <property type="component" value="Unassembled WGS sequence"/>
</dbReference>
<protein>
    <submittedName>
        <fullName evidence="1">Uncharacterized protein</fullName>
    </submittedName>
</protein>
<organism evidence="1 2">
    <name type="scientific">Araneus ventricosus</name>
    <name type="common">Orbweaver spider</name>
    <name type="synonym">Epeira ventricosa</name>
    <dbReference type="NCBI Taxonomy" id="182803"/>
    <lineage>
        <taxon>Eukaryota</taxon>
        <taxon>Metazoa</taxon>
        <taxon>Ecdysozoa</taxon>
        <taxon>Arthropoda</taxon>
        <taxon>Chelicerata</taxon>
        <taxon>Arachnida</taxon>
        <taxon>Araneae</taxon>
        <taxon>Araneomorphae</taxon>
        <taxon>Entelegynae</taxon>
        <taxon>Araneoidea</taxon>
        <taxon>Araneidae</taxon>
        <taxon>Araneus</taxon>
    </lineage>
</organism>
<dbReference type="AlphaFoldDB" id="A0A4Y2HWZ6"/>
<proteinExistence type="predicted"/>
<gene>
    <name evidence="1" type="ORF">AVEN_205393_1</name>
</gene>
<evidence type="ECO:0000313" key="2">
    <source>
        <dbReference type="Proteomes" id="UP000499080"/>
    </source>
</evidence>
<dbReference type="EMBL" id="BGPR01002199">
    <property type="protein sequence ID" value="GBM69519.1"/>
    <property type="molecule type" value="Genomic_DNA"/>
</dbReference>
<reference evidence="1 2" key="1">
    <citation type="journal article" date="2019" name="Sci. Rep.">
        <title>Orb-weaving spider Araneus ventricosus genome elucidates the spidroin gene catalogue.</title>
        <authorList>
            <person name="Kono N."/>
            <person name="Nakamura H."/>
            <person name="Ohtoshi R."/>
            <person name="Moran D.A.P."/>
            <person name="Shinohara A."/>
            <person name="Yoshida Y."/>
            <person name="Fujiwara M."/>
            <person name="Mori M."/>
            <person name="Tomita M."/>
            <person name="Arakawa K."/>
        </authorList>
    </citation>
    <scope>NUCLEOTIDE SEQUENCE [LARGE SCALE GENOMIC DNA]</scope>
</reference>
<accession>A0A4Y2HWZ6</accession>
<dbReference type="OrthoDB" id="6437556at2759"/>
<evidence type="ECO:0000313" key="1">
    <source>
        <dbReference type="EMBL" id="GBM69519.1"/>
    </source>
</evidence>